<accession>A0ACC3ZB23</accession>
<name>A0ACC3ZB23_COLTU</name>
<evidence type="ECO:0000313" key="1">
    <source>
        <dbReference type="EMBL" id="KAL0941318.1"/>
    </source>
</evidence>
<comment type="caution">
    <text evidence="1">The sequence shown here is derived from an EMBL/GenBank/DDBJ whole genome shotgun (WGS) entry which is preliminary data.</text>
</comment>
<dbReference type="EMBL" id="VUJX02000002">
    <property type="protein sequence ID" value="KAL0941318.1"/>
    <property type="molecule type" value="Genomic_DNA"/>
</dbReference>
<organism evidence="1 2">
    <name type="scientific">Colletotrichum truncatum</name>
    <name type="common">Anthracnose fungus</name>
    <name type="synonym">Colletotrichum capsici</name>
    <dbReference type="NCBI Taxonomy" id="5467"/>
    <lineage>
        <taxon>Eukaryota</taxon>
        <taxon>Fungi</taxon>
        <taxon>Dikarya</taxon>
        <taxon>Ascomycota</taxon>
        <taxon>Pezizomycotina</taxon>
        <taxon>Sordariomycetes</taxon>
        <taxon>Hypocreomycetidae</taxon>
        <taxon>Glomerellales</taxon>
        <taxon>Glomerellaceae</taxon>
        <taxon>Colletotrichum</taxon>
        <taxon>Colletotrichum truncatum species complex</taxon>
    </lineage>
</organism>
<protein>
    <submittedName>
        <fullName evidence="1">Short-chain dehydrogenase reductase family</fullName>
    </submittedName>
</protein>
<keyword evidence="2" id="KW-1185">Reference proteome</keyword>
<reference evidence="1 2" key="1">
    <citation type="journal article" date="2020" name="Phytopathology">
        <title>Genome Sequence Resources of Colletotrichum truncatum, C. plurivorum, C. musicola, and C. sojae: Four Species Pathogenic to Soybean (Glycine max).</title>
        <authorList>
            <person name="Rogerio F."/>
            <person name="Boufleur T.R."/>
            <person name="Ciampi-Guillardi M."/>
            <person name="Sukno S.A."/>
            <person name="Thon M.R."/>
            <person name="Massola Junior N.S."/>
            <person name="Baroncelli R."/>
        </authorList>
    </citation>
    <scope>NUCLEOTIDE SEQUENCE [LARGE SCALE GENOMIC DNA]</scope>
    <source>
        <strain evidence="1 2">CMES1059</strain>
    </source>
</reference>
<dbReference type="Proteomes" id="UP000805649">
    <property type="component" value="Unassembled WGS sequence"/>
</dbReference>
<sequence length="438" mass="48211">MPFNSRIFPVTCKFIHVSVVLKAAARRAWLHVCNTYRLGCEYCEYLLMYWHLEGHYITYPSGSFWFQNRLHTTTRSPHQGAHTHAIAMAFLPEPLRMIALNPRLFDLTSDGPIAYVARQKLVGSPALPPDLSLRGKTVLVTGATSGVGCEAARKFLQLGARLIIGARDLDKAESLKQTFLGQVPGAPIHVSHLQMESFDSVDAFVNHLGTLGIRLDIALLNAGLFSREQRRLSDGCSLLMQVNLRSTAYLALRLVPLLVPIGHETVGGTTLAPPSRLVLVSSEAHAWSTYDPPSQGDLLAEFCDPAASVDPSYEYYTAKLLLALFGRELARRLDAASVEVVTTTPGFCASNFFPDSTNLLTKLISWAHARSAEQGGRLHVHAATCTEPHLSGKYMRDGHVNKLSPVAESDKGEKLQGRLWEEMVKLCSDRGHSFHSSI</sequence>
<gene>
    <name evidence="1" type="ORF">CTRU02_204081</name>
</gene>
<proteinExistence type="predicted"/>
<evidence type="ECO:0000313" key="2">
    <source>
        <dbReference type="Proteomes" id="UP000805649"/>
    </source>
</evidence>